<protein>
    <submittedName>
        <fullName evidence="2">Flavodoxin</fullName>
    </submittedName>
</protein>
<dbReference type="EMBL" id="FOBS01000005">
    <property type="protein sequence ID" value="SEM16456.1"/>
    <property type="molecule type" value="Genomic_DNA"/>
</dbReference>
<proteinExistence type="predicted"/>
<name>A0A1H7W4J5_9BACT</name>
<dbReference type="STRING" id="43775.SAMN04489760_105172"/>
<reference evidence="2 3" key="1">
    <citation type="submission" date="2016-10" db="EMBL/GenBank/DDBJ databases">
        <authorList>
            <person name="de Groot N.N."/>
        </authorList>
    </citation>
    <scope>NUCLEOTIDE SEQUENCE [LARGE SCALE GENOMIC DNA]</scope>
    <source>
        <strain evidence="2 3">DSM 8423</strain>
    </source>
</reference>
<evidence type="ECO:0000313" key="2">
    <source>
        <dbReference type="EMBL" id="SEM16456.1"/>
    </source>
</evidence>
<feature type="domain" description="Flavodoxin-like" evidence="1">
    <location>
        <begin position="30"/>
        <end position="171"/>
    </location>
</feature>
<keyword evidence="3" id="KW-1185">Reference proteome</keyword>
<dbReference type="Proteomes" id="UP000198744">
    <property type="component" value="Unassembled WGS sequence"/>
</dbReference>
<dbReference type="Gene3D" id="3.40.50.360">
    <property type="match status" value="1"/>
</dbReference>
<dbReference type="InterPro" id="IPR029039">
    <property type="entry name" value="Flavoprotein-like_sf"/>
</dbReference>
<dbReference type="PANTHER" id="PTHR39201">
    <property type="entry name" value="EXPORTED PROTEIN-RELATED"/>
    <property type="match status" value="1"/>
</dbReference>
<gene>
    <name evidence="2" type="ORF">SAMN04489760_105172</name>
</gene>
<sequence>MMVQTKRLVAYFSRAGKNYVNGDIVDLPVGNTEVAAGMIQKLTGSDIFRIDAVKAYPEGYQETTEVAKEELRQNTRPEISGYLDNMLDYKVIYLCYPNWWGTMPMAVFTFLEAYDFGGKTIIPFCTHEGSGMGRSERDIEEICAGASVLKGLAIRGGSVQQAEDQIAKWLRDLGQIA</sequence>
<dbReference type="InterPro" id="IPR008254">
    <property type="entry name" value="Flavodoxin/NO_synth"/>
</dbReference>
<organism evidence="2 3">
    <name type="scientific">Syntrophus gentianae</name>
    <dbReference type="NCBI Taxonomy" id="43775"/>
    <lineage>
        <taxon>Bacteria</taxon>
        <taxon>Pseudomonadati</taxon>
        <taxon>Thermodesulfobacteriota</taxon>
        <taxon>Syntrophia</taxon>
        <taxon>Syntrophales</taxon>
        <taxon>Syntrophaceae</taxon>
        <taxon>Syntrophus</taxon>
    </lineage>
</organism>
<evidence type="ECO:0000313" key="3">
    <source>
        <dbReference type="Proteomes" id="UP000198744"/>
    </source>
</evidence>
<dbReference type="AlphaFoldDB" id="A0A1H7W4J5"/>
<dbReference type="SUPFAM" id="SSF52218">
    <property type="entry name" value="Flavoproteins"/>
    <property type="match status" value="1"/>
</dbReference>
<dbReference type="GO" id="GO:0010181">
    <property type="term" value="F:FMN binding"/>
    <property type="evidence" value="ECO:0007669"/>
    <property type="project" value="InterPro"/>
</dbReference>
<dbReference type="PANTHER" id="PTHR39201:SF1">
    <property type="entry name" value="FLAVODOXIN-LIKE DOMAIN-CONTAINING PROTEIN"/>
    <property type="match status" value="1"/>
</dbReference>
<dbReference type="Pfam" id="PF12682">
    <property type="entry name" value="Flavodoxin_4"/>
    <property type="match status" value="1"/>
</dbReference>
<accession>A0A1H7W4J5</accession>
<evidence type="ECO:0000259" key="1">
    <source>
        <dbReference type="Pfam" id="PF12682"/>
    </source>
</evidence>